<name>A0A852S9E1_9MICO</name>
<protein>
    <submittedName>
        <fullName evidence="2">Uncharacterized protein</fullName>
    </submittedName>
</protein>
<evidence type="ECO:0000313" key="2">
    <source>
        <dbReference type="EMBL" id="NYD69848.1"/>
    </source>
</evidence>
<comment type="caution">
    <text evidence="2">The sequence shown here is derived from an EMBL/GenBank/DDBJ whole genome shotgun (WGS) entry which is preliminary data.</text>
</comment>
<accession>A0A852S9E1</accession>
<evidence type="ECO:0000256" key="1">
    <source>
        <dbReference type="SAM" id="MobiDB-lite"/>
    </source>
</evidence>
<dbReference type="EMBL" id="JACCBM010000001">
    <property type="protein sequence ID" value="NYD69848.1"/>
    <property type="molecule type" value="Genomic_DNA"/>
</dbReference>
<sequence>MQKLFYAGGFILLSDAICDAVVEYAQALADVGKSDLVVVPALSDEGLRGTVRLLIGPASQLFAAPALDRDVDLDDPDAVTSMQEKTARLRPARAQPDPDASAPALGDEY</sequence>
<feature type="region of interest" description="Disordered" evidence="1">
    <location>
        <begin position="82"/>
        <end position="109"/>
    </location>
</feature>
<dbReference type="RefSeq" id="WP_179547103.1">
    <property type="nucleotide sequence ID" value="NZ_BSEW01000001.1"/>
</dbReference>
<evidence type="ECO:0000313" key="3">
    <source>
        <dbReference type="Proteomes" id="UP000549913"/>
    </source>
</evidence>
<organism evidence="2 3">
    <name type="scientific">Herbiconiux flava</name>
    <dbReference type="NCBI Taxonomy" id="881268"/>
    <lineage>
        <taxon>Bacteria</taxon>
        <taxon>Bacillati</taxon>
        <taxon>Actinomycetota</taxon>
        <taxon>Actinomycetes</taxon>
        <taxon>Micrococcales</taxon>
        <taxon>Microbacteriaceae</taxon>
        <taxon>Herbiconiux</taxon>
    </lineage>
</organism>
<gene>
    <name evidence="2" type="ORF">BJ984_001006</name>
</gene>
<dbReference type="Proteomes" id="UP000549913">
    <property type="component" value="Unassembled WGS sequence"/>
</dbReference>
<keyword evidence="3" id="KW-1185">Reference proteome</keyword>
<dbReference type="AlphaFoldDB" id="A0A852S9E1"/>
<reference evidence="2 3" key="1">
    <citation type="submission" date="2020-07" db="EMBL/GenBank/DDBJ databases">
        <title>Sequencing the genomes of 1000 actinobacteria strains.</title>
        <authorList>
            <person name="Klenk H.-P."/>
        </authorList>
    </citation>
    <scope>NUCLEOTIDE SEQUENCE [LARGE SCALE GENOMIC DNA]</scope>
    <source>
        <strain evidence="2 3">DSM 26474</strain>
    </source>
</reference>
<proteinExistence type="predicted"/>